<dbReference type="Pfam" id="PF12804">
    <property type="entry name" value="NTP_transf_3"/>
    <property type="match status" value="1"/>
</dbReference>
<dbReference type="PANTHER" id="PTHR43777">
    <property type="entry name" value="MOLYBDENUM COFACTOR CYTIDYLYLTRANSFERASE"/>
    <property type="match status" value="1"/>
</dbReference>
<dbReference type="PANTHER" id="PTHR43777:SF1">
    <property type="entry name" value="MOLYBDENUM COFACTOR CYTIDYLYLTRANSFERASE"/>
    <property type="match status" value="1"/>
</dbReference>
<name>A0ABQ2YEQ8_9GAMM</name>
<proteinExistence type="predicted"/>
<dbReference type="Gene3D" id="3.90.550.10">
    <property type="entry name" value="Spore Coat Polysaccharide Biosynthesis Protein SpsA, Chain A"/>
    <property type="match status" value="1"/>
</dbReference>
<gene>
    <name evidence="3" type="ORF">GCM10007160_05010</name>
</gene>
<protein>
    <recommendedName>
        <fullName evidence="2">MobA-like NTP transferase domain-containing protein</fullName>
    </recommendedName>
</protein>
<dbReference type="SUPFAM" id="SSF53448">
    <property type="entry name" value="Nucleotide-diphospho-sugar transferases"/>
    <property type="match status" value="1"/>
</dbReference>
<evidence type="ECO:0000313" key="3">
    <source>
        <dbReference type="EMBL" id="GGX80806.1"/>
    </source>
</evidence>
<comment type="caution">
    <text evidence="3">The sequence shown here is derived from an EMBL/GenBank/DDBJ whole genome shotgun (WGS) entry which is preliminary data.</text>
</comment>
<evidence type="ECO:0000313" key="4">
    <source>
        <dbReference type="Proteomes" id="UP000653056"/>
    </source>
</evidence>
<evidence type="ECO:0000256" key="1">
    <source>
        <dbReference type="ARBA" id="ARBA00022842"/>
    </source>
</evidence>
<evidence type="ECO:0000259" key="2">
    <source>
        <dbReference type="Pfam" id="PF12804"/>
    </source>
</evidence>
<keyword evidence="1" id="KW-0460">Magnesium</keyword>
<dbReference type="EMBL" id="BMXS01000002">
    <property type="protein sequence ID" value="GGX80806.1"/>
    <property type="molecule type" value="Genomic_DNA"/>
</dbReference>
<dbReference type="CDD" id="cd04182">
    <property type="entry name" value="GT_2_like_f"/>
    <property type="match status" value="1"/>
</dbReference>
<keyword evidence="4" id="KW-1185">Reference proteome</keyword>
<dbReference type="InterPro" id="IPR025877">
    <property type="entry name" value="MobA-like_NTP_Trfase"/>
</dbReference>
<feature type="domain" description="MobA-like NTP transferase" evidence="2">
    <location>
        <begin position="1"/>
        <end position="160"/>
    </location>
</feature>
<accession>A0ABQ2YEQ8</accession>
<reference evidence="4" key="1">
    <citation type="journal article" date="2019" name="Int. J. Syst. Evol. Microbiol.">
        <title>The Global Catalogue of Microorganisms (GCM) 10K type strain sequencing project: providing services to taxonomists for standard genome sequencing and annotation.</title>
        <authorList>
            <consortium name="The Broad Institute Genomics Platform"/>
            <consortium name="The Broad Institute Genome Sequencing Center for Infectious Disease"/>
            <person name="Wu L."/>
            <person name="Ma J."/>
        </authorList>
    </citation>
    <scope>NUCLEOTIDE SEQUENCE [LARGE SCALE GENOMIC DNA]</scope>
    <source>
        <strain evidence="4">KCTC 22228</strain>
    </source>
</reference>
<organism evidence="3 4">
    <name type="scientific">Litchfieldella qijiaojingensis</name>
    <dbReference type="NCBI Taxonomy" id="980347"/>
    <lineage>
        <taxon>Bacteria</taxon>
        <taxon>Pseudomonadati</taxon>
        <taxon>Pseudomonadota</taxon>
        <taxon>Gammaproteobacteria</taxon>
        <taxon>Oceanospirillales</taxon>
        <taxon>Halomonadaceae</taxon>
        <taxon>Litchfieldella</taxon>
    </lineage>
</organism>
<dbReference type="Proteomes" id="UP000653056">
    <property type="component" value="Unassembled WGS sequence"/>
</dbReference>
<sequence>MAAGRSQRFGDADKRLAVLPDGRTLLAATMERAAEVFPLVRVVLREDDDRQALGVPEKGQVIRAPHGGAGLGASLADAFVALARDTHLANCEAAAIVLADMPFIQVATLRTLLCDADPSRIVRPRHGGRPGHPVLFGRDFWLELTKLDGDEGGRAIIRQHMAQCREIDVDDPGIHADIDLPEDIA</sequence>
<dbReference type="InterPro" id="IPR029044">
    <property type="entry name" value="Nucleotide-diphossugar_trans"/>
</dbReference>